<comment type="similarity">
    <text evidence="6">Belongs to the WRKY group II-e family.</text>
</comment>
<dbReference type="PROSITE" id="PS50811">
    <property type="entry name" value="WRKY"/>
    <property type="match status" value="1"/>
</dbReference>
<dbReference type="AlphaFoldDB" id="A0A1D8GZD2"/>
<evidence type="ECO:0000256" key="5">
    <source>
        <dbReference type="ARBA" id="ARBA00023242"/>
    </source>
</evidence>
<dbReference type="InterPro" id="IPR003657">
    <property type="entry name" value="WRKY_dom"/>
</dbReference>
<dbReference type="SMART" id="SM00774">
    <property type="entry name" value="WRKY"/>
    <property type="match status" value="1"/>
</dbReference>
<evidence type="ECO:0000256" key="3">
    <source>
        <dbReference type="ARBA" id="ARBA00023125"/>
    </source>
</evidence>
<evidence type="ECO:0000256" key="7">
    <source>
        <dbReference type="SAM" id="MobiDB-lite"/>
    </source>
</evidence>
<proteinExistence type="evidence at transcript level"/>
<evidence type="ECO:0000256" key="1">
    <source>
        <dbReference type="ARBA" id="ARBA00004123"/>
    </source>
</evidence>
<keyword evidence="3" id="KW-0238">DNA-binding</keyword>
<keyword evidence="5" id="KW-0539">Nucleus</keyword>
<dbReference type="GO" id="GO:0003700">
    <property type="term" value="F:DNA-binding transcription factor activity"/>
    <property type="evidence" value="ECO:0007669"/>
    <property type="project" value="InterPro"/>
</dbReference>
<dbReference type="PANTHER" id="PTHR32096:SF80">
    <property type="entry name" value="WRKY TRANSCRIPTION FACTOR 27-RELATED"/>
    <property type="match status" value="1"/>
</dbReference>
<evidence type="ECO:0000256" key="2">
    <source>
        <dbReference type="ARBA" id="ARBA00023015"/>
    </source>
</evidence>
<dbReference type="InterPro" id="IPR044810">
    <property type="entry name" value="WRKY_plant"/>
</dbReference>
<keyword evidence="4" id="KW-0804">Transcription</keyword>
<dbReference type="Gene3D" id="2.20.25.80">
    <property type="entry name" value="WRKY domain"/>
    <property type="match status" value="1"/>
</dbReference>
<organism evidence="9">
    <name type="scientific">Prunus cerasifera x Prunus munsoniana</name>
    <dbReference type="NCBI Taxonomy" id="381902"/>
    <lineage>
        <taxon>Eukaryota</taxon>
        <taxon>Viridiplantae</taxon>
        <taxon>Streptophyta</taxon>
        <taxon>Embryophyta</taxon>
        <taxon>Tracheophyta</taxon>
        <taxon>Spermatophyta</taxon>
        <taxon>Magnoliopsida</taxon>
        <taxon>eudicotyledons</taxon>
        <taxon>Gunneridae</taxon>
        <taxon>Pentapetalae</taxon>
        <taxon>rosids</taxon>
        <taxon>fabids</taxon>
        <taxon>Rosales</taxon>
        <taxon>Rosaceae</taxon>
        <taxon>Amygdaloideae</taxon>
        <taxon>Amygdaleae</taxon>
        <taxon>Prunus</taxon>
    </lineage>
</organism>
<dbReference type="GO" id="GO:0005634">
    <property type="term" value="C:nucleus"/>
    <property type="evidence" value="ECO:0007669"/>
    <property type="project" value="UniProtKB-SubCell"/>
</dbReference>
<dbReference type="SUPFAM" id="SSF118290">
    <property type="entry name" value="WRKY DNA-binding domain"/>
    <property type="match status" value="1"/>
</dbReference>
<comment type="subcellular location">
    <subcellularLocation>
        <location evidence="1">Nucleus</location>
    </subcellularLocation>
</comment>
<accession>A0A1D8GZD2</accession>
<dbReference type="FunFam" id="2.20.25.80:FF:000007">
    <property type="entry name" value="WRKY transcription factor 22"/>
    <property type="match status" value="1"/>
</dbReference>
<keyword evidence="2" id="KW-0805">Transcription regulation</keyword>
<protein>
    <submittedName>
        <fullName evidence="9">WRKY transcription factor 37</fullName>
    </submittedName>
</protein>
<dbReference type="EMBL" id="KU745650">
    <property type="protein sequence ID" value="AOT85448.1"/>
    <property type="molecule type" value="mRNA"/>
</dbReference>
<evidence type="ECO:0000259" key="8">
    <source>
        <dbReference type="PROSITE" id="PS50811"/>
    </source>
</evidence>
<dbReference type="PANTHER" id="PTHR32096">
    <property type="entry name" value="WRKY TRANSCRIPTION FACTOR 30-RELATED-RELATED"/>
    <property type="match status" value="1"/>
</dbReference>
<dbReference type="GO" id="GO:0000976">
    <property type="term" value="F:transcription cis-regulatory region binding"/>
    <property type="evidence" value="ECO:0007669"/>
    <property type="project" value="TreeGrafter"/>
</dbReference>
<evidence type="ECO:0000256" key="6">
    <source>
        <dbReference type="ARBA" id="ARBA00060761"/>
    </source>
</evidence>
<dbReference type="InterPro" id="IPR036576">
    <property type="entry name" value="WRKY_dom_sf"/>
</dbReference>
<feature type="region of interest" description="Disordered" evidence="7">
    <location>
        <begin position="187"/>
        <end position="216"/>
    </location>
</feature>
<feature type="compositionally biased region" description="Polar residues" evidence="7">
    <location>
        <begin position="192"/>
        <end position="206"/>
    </location>
</feature>
<sequence>MENWDLQAVVRGCNTTANIDEAMENSQIPYCFAPLSIEEEDDFFHALPQLFEATAALDELEELYKPFYPVLQPSTPPIILASSMSVPQEAITVEVPKKLKESSTICKKISRKNQSKRVVKEVRAEDLFTDVWAWRKYGQKPIKGSPYPRSYYRCSSSKGCSARKQVERSCSNPETFIITYTAEHNHVHPTRRNSLAGSTRSKFPSSKNKDKCKSSLNSPAMTNLAASIEEDHDVQSASTKAVKEEAQLLLEEDEISHENVMLDVMLSDEMIPSFEDLDRELEQLWMGGFLDQFSDNFPSPWFNIGHSNTVTGAC</sequence>
<reference evidence="9" key="1">
    <citation type="submission" date="2016-02" db="EMBL/GenBank/DDBJ databases">
        <title>Genome-wide identification and molecular characterization of WRKY transcription factors in stone fruit tree species (Prunus L.) reveals patterns under root hypoxia and other abiotic stresses.</title>
        <authorList>
            <person name="Almada R.D."/>
        </authorList>
    </citation>
    <scope>NUCLEOTIDE SEQUENCE</scope>
    <source>
        <tissue evidence="9">Roots</tissue>
    </source>
</reference>
<name>A0A1D8GZD2_9ROSA</name>
<feature type="domain" description="WRKY" evidence="8">
    <location>
        <begin position="123"/>
        <end position="189"/>
    </location>
</feature>
<evidence type="ECO:0000313" key="9">
    <source>
        <dbReference type="EMBL" id="AOT85448.1"/>
    </source>
</evidence>
<evidence type="ECO:0000256" key="4">
    <source>
        <dbReference type="ARBA" id="ARBA00023163"/>
    </source>
</evidence>
<dbReference type="Pfam" id="PF03106">
    <property type="entry name" value="WRKY"/>
    <property type="match status" value="1"/>
</dbReference>